<dbReference type="Gene3D" id="3.30.450.20">
    <property type="entry name" value="PAS domain"/>
    <property type="match status" value="1"/>
</dbReference>
<dbReference type="InterPro" id="IPR000014">
    <property type="entry name" value="PAS"/>
</dbReference>
<dbReference type="Pfam" id="PF12833">
    <property type="entry name" value="HTH_18"/>
    <property type="match status" value="1"/>
</dbReference>
<accession>A0A2S0VMI9</accession>
<proteinExistence type="predicted"/>
<dbReference type="PANTHER" id="PTHR43280:SF28">
    <property type="entry name" value="HTH-TYPE TRANSCRIPTIONAL ACTIVATOR RHAS"/>
    <property type="match status" value="1"/>
</dbReference>
<dbReference type="InterPro" id="IPR018062">
    <property type="entry name" value="HTH_AraC-typ_CS"/>
</dbReference>
<name>A0A2S0VMI9_9ALTE</name>
<dbReference type="GO" id="GO:0043565">
    <property type="term" value="F:sequence-specific DNA binding"/>
    <property type="evidence" value="ECO:0007669"/>
    <property type="project" value="InterPro"/>
</dbReference>
<evidence type="ECO:0000256" key="1">
    <source>
        <dbReference type="ARBA" id="ARBA00023015"/>
    </source>
</evidence>
<dbReference type="Pfam" id="PF08448">
    <property type="entry name" value="PAS_4"/>
    <property type="match status" value="1"/>
</dbReference>
<dbReference type="CDD" id="cd00130">
    <property type="entry name" value="PAS"/>
    <property type="match status" value="1"/>
</dbReference>
<evidence type="ECO:0000313" key="6">
    <source>
        <dbReference type="Proteomes" id="UP000244441"/>
    </source>
</evidence>
<dbReference type="PROSITE" id="PS01124">
    <property type="entry name" value="HTH_ARAC_FAMILY_2"/>
    <property type="match status" value="1"/>
</dbReference>
<reference evidence="5 6" key="1">
    <citation type="submission" date="2018-01" db="EMBL/GenBank/DDBJ databases">
        <title>Genome sequence of a Cantenovulum-like bacteria.</title>
        <authorList>
            <person name="Tan W.R."/>
            <person name="Lau N.-S."/>
            <person name="Go F."/>
            <person name="Amirul A.-A.A."/>
        </authorList>
    </citation>
    <scope>NUCLEOTIDE SEQUENCE [LARGE SCALE GENOMIC DNA]</scope>
    <source>
        <strain evidence="5 6">CCB-QB4</strain>
    </source>
</reference>
<dbReference type="PRINTS" id="PR00032">
    <property type="entry name" value="HTHARAC"/>
</dbReference>
<dbReference type="EMBL" id="CP026604">
    <property type="protein sequence ID" value="AWB65433.1"/>
    <property type="molecule type" value="Genomic_DNA"/>
</dbReference>
<dbReference type="SMART" id="SM00091">
    <property type="entry name" value="PAS"/>
    <property type="match status" value="1"/>
</dbReference>
<keyword evidence="1" id="KW-0805">Transcription regulation</keyword>
<dbReference type="PANTHER" id="PTHR43280">
    <property type="entry name" value="ARAC-FAMILY TRANSCRIPTIONAL REGULATOR"/>
    <property type="match status" value="1"/>
</dbReference>
<dbReference type="AlphaFoldDB" id="A0A2S0VMI9"/>
<keyword evidence="3" id="KW-0804">Transcription</keyword>
<dbReference type="InterPro" id="IPR013656">
    <property type="entry name" value="PAS_4"/>
</dbReference>
<dbReference type="Gene3D" id="1.10.10.60">
    <property type="entry name" value="Homeodomain-like"/>
    <property type="match status" value="1"/>
</dbReference>
<dbReference type="SUPFAM" id="SSF46689">
    <property type="entry name" value="Homeodomain-like"/>
    <property type="match status" value="2"/>
</dbReference>
<keyword evidence="6" id="KW-1185">Reference proteome</keyword>
<dbReference type="InterPro" id="IPR009057">
    <property type="entry name" value="Homeodomain-like_sf"/>
</dbReference>
<dbReference type="NCBIfam" id="TIGR00229">
    <property type="entry name" value="sensory_box"/>
    <property type="match status" value="1"/>
</dbReference>
<feature type="domain" description="HTH araC/xylS-type" evidence="4">
    <location>
        <begin position="144"/>
        <end position="242"/>
    </location>
</feature>
<dbReference type="Proteomes" id="UP000244441">
    <property type="component" value="Chromosome"/>
</dbReference>
<gene>
    <name evidence="5" type="ORF">C2869_02820</name>
</gene>
<dbReference type="GO" id="GO:0003700">
    <property type="term" value="F:DNA-binding transcription factor activity"/>
    <property type="evidence" value="ECO:0007669"/>
    <property type="project" value="InterPro"/>
</dbReference>
<keyword evidence="2" id="KW-0238">DNA-binding</keyword>
<dbReference type="SUPFAM" id="SSF55785">
    <property type="entry name" value="PYP-like sensor domain (PAS domain)"/>
    <property type="match status" value="1"/>
</dbReference>
<dbReference type="InterPro" id="IPR020449">
    <property type="entry name" value="Tscrpt_reg_AraC-type_HTH"/>
</dbReference>
<evidence type="ECO:0000259" key="4">
    <source>
        <dbReference type="PROSITE" id="PS01124"/>
    </source>
</evidence>
<organism evidence="5 6">
    <name type="scientific">Saccharobesus litoralis</name>
    <dbReference type="NCBI Taxonomy" id="2172099"/>
    <lineage>
        <taxon>Bacteria</taxon>
        <taxon>Pseudomonadati</taxon>
        <taxon>Pseudomonadota</taxon>
        <taxon>Gammaproteobacteria</taxon>
        <taxon>Alteromonadales</taxon>
        <taxon>Alteromonadaceae</taxon>
        <taxon>Saccharobesus</taxon>
    </lineage>
</organism>
<dbReference type="PROSITE" id="PS00041">
    <property type="entry name" value="HTH_ARAC_FAMILY_1"/>
    <property type="match status" value="1"/>
</dbReference>
<evidence type="ECO:0000256" key="2">
    <source>
        <dbReference type="ARBA" id="ARBA00023125"/>
    </source>
</evidence>
<dbReference type="InterPro" id="IPR035965">
    <property type="entry name" value="PAS-like_dom_sf"/>
</dbReference>
<dbReference type="SMART" id="SM00342">
    <property type="entry name" value="HTH_ARAC"/>
    <property type="match status" value="1"/>
</dbReference>
<dbReference type="OrthoDB" id="6146868at2"/>
<protein>
    <submittedName>
        <fullName evidence="5">AraC family transcriptional regulator</fullName>
    </submittedName>
</protein>
<evidence type="ECO:0000313" key="5">
    <source>
        <dbReference type="EMBL" id="AWB65433.1"/>
    </source>
</evidence>
<dbReference type="KEGG" id="cate:C2869_02820"/>
<dbReference type="InterPro" id="IPR018060">
    <property type="entry name" value="HTH_AraC"/>
</dbReference>
<dbReference type="RefSeq" id="WP_108601510.1">
    <property type="nucleotide sequence ID" value="NZ_CP026604.1"/>
</dbReference>
<sequence length="247" mass="28872">MSQVNKPVEFLQQIGLTKVISMFDLMPDIIFWIKDQQGRFVYANQAFIEHFGQRNLSQIVGKNDYDFAPDYLAKQYVIDDEKVQQGQEINERLEMNMTSSGELAWYSTSKRPLFSEDNEFIGSYGITRHLQKMSKALSGIEAVKLPVEYVRKNYRQVISVEQLAEISHLSVSALERRFKKYLAKTPKQFINEVRLENARRLLVETQMPISQVGYETGFADHSYFSKQFRLFFGELPSDFREAYTQKQ</sequence>
<evidence type="ECO:0000256" key="3">
    <source>
        <dbReference type="ARBA" id="ARBA00023163"/>
    </source>
</evidence>